<reference evidence="1" key="3">
    <citation type="journal article" date="2017" name="Nature">
        <title>Genome sequence of the progenitor of the wheat D genome Aegilops tauschii.</title>
        <authorList>
            <person name="Luo M.C."/>
            <person name="Gu Y.Q."/>
            <person name="Puiu D."/>
            <person name="Wang H."/>
            <person name="Twardziok S.O."/>
            <person name="Deal K.R."/>
            <person name="Huo N."/>
            <person name="Zhu T."/>
            <person name="Wang L."/>
            <person name="Wang Y."/>
            <person name="McGuire P.E."/>
            <person name="Liu S."/>
            <person name="Long H."/>
            <person name="Ramasamy R.K."/>
            <person name="Rodriguez J.C."/>
            <person name="Van S.L."/>
            <person name="Yuan L."/>
            <person name="Wang Z."/>
            <person name="Xia Z."/>
            <person name="Xiao L."/>
            <person name="Anderson O.D."/>
            <person name="Ouyang S."/>
            <person name="Liang Y."/>
            <person name="Zimin A.V."/>
            <person name="Pertea G."/>
            <person name="Qi P."/>
            <person name="Bennetzen J.L."/>
            <person name="Dai X."/>
            <person name="Dawson M.W."/>
            <person name="Muller H.G."/>
            <person name="Kugler K."/>
            <person name="Rivarola-Duarte L."/>
            <person name="Spannagl M."/>
            <person name="Mayer K.F.X."/>
            <person name="Lu F.H."/>
            <person name="Bevan M.W."/>
            <person name="Leroy P."/>
            <person name="Li P."/>
            <person name="You F.M."/>
            <person name="Sun Q."/>
            <person name="Liu Z."/>
            <person name="Lyons E."/>
            <person name="Wicker T."/>
            <person name="Salzberg S.L."/>
            <person name="Devos K.M."/>
            <person name="Dvorak J."/>
        </authorList>
    </citation>
    <scope>NUCLEOTIDE SEQUENCE [LARGE SCALE GENOMIC DNA]</scope>
    <source>
        <strain evidence="1">cv. AL8/78</strain>
    </source>
</reference>
<proteinExistence type="predicted"/>
<evidence type="ECO:0008006" key="3">
    <source>
        <dbReference type="Google" id="ProtNLM"/>
    </source>
</evidence>
<reference evidence="1" key="4">
    <citation type="submission" date="2019-03" db="UniProtKB">
        <authorList>
            <consortium name="EnsemblPlants"/>
        </authorList>
    </citation>
    <scope>IDENTIFICATION</scope>
</reference>
<name>A0A453IIS5_AEGTS</name>
<accession>A0A453IIS5</accession>
<organism evidence="1 2">
    <name type="scientific">Aegilops tauschii subsp. strangulata</name>
    <name type="common">Goatgrass</name>
    <dbReference type="NCBI Taxonomy" id="200361"/>
    <lineage>
        <taxon>Eukaryota</taxon>
        <taxon>Viridiplantae</taxon>
        <taxon>Streptophyta</taxon>
        <taxon>Embryophyta</taxon>
        <taxon>Tracheophyta</taxon>
        <taxon>Spermatophyta</taxon>
        <taxon>Magnoliopsida</taxon>
        <taxon>Liliopsida</taxon>
        <taxon>Poales</taxon>
        <taxon>Poaceae</taxon>
        <taxon>BOP clade</taxon>
        <taxon>Pooideae</taxon>
        <taxon>Triticodae</taxon>
        <taxon>Triticeae</taxon>
        <taxon>Triticinae</taxon>
        <taxon>Aegilops</taxon>
    </lineage>
</organism>
<sequence>RHKRTVADGLQDRRWIADLRGALTPTALVEYVHLWTRLRHLHLSASPDRLVWRWTANGKYSARSCYRALFAGSTSAPYWRLTWKCW</sequence>
<evidence type="ECO:0000313" key="2">
    <source>
        <dbReference type="Proteomes" id="UP000015105"/>
    </source>
</evidence>
<protein>
    <recommendedName>
        <fullName evidence="3">Reverse transcriptase zinc-binding domain-containing protein</fullName>
    </recommendedName>
</protein>
<evidence type="ECO:0000313" key="1">
    <source>
        <dbReference type="EnsemblPlants" id="AET4Gv20575600.1"/>
    </source>
</evidence>
<dbReference type="STRING" id="200361.A0A453IIS5"/>
<reference evidence="2" key="1">
    <citation type="journal article" date="2014" name="Science">
        <title>Ancient hybridizations among the ancestral genomes of bread wheat.</title>
        <authorList>
            <consortium name="International Wheat Genome Sequencing Consortium,"/>
            <person name="Marcussen T."/>
            <person name="Sandve S.R."/>
            <person name="Heier L."/>
            <person name="Spannagl M."/>
            <person name="Pfeifer M."/>
            <person name="Jakobsen K.S."/>
            <person name="Wulff B.B."/>
            <person name="Steuernagel B."/>
            <person name="Mayer K.F."/>
            <person name="Olsen O.A."/>
        </authorList>
    </citation>
    <scope>NUCLEOTIDE SEQUENCE [LARGE SCALE GENOMIC DNA]</scope>
    <source>
        <strain evidence="2">cv. AL8/78</strain>
    </source>
</reference>
<dbReference type="EnsemblPlants" id="AET4Gv20575600.1">
    <property type="protein sequence ID" value="AET4Gv20575600.1"/>
    <property type="gene ID" value="AET4Gv20575600"/>
</dbReference>
<keyword evidence="2" id="KW-1185">Reference proteome</keyword>
<reference evidence="1" key="5">
    <citation type="journal article" date="2021" name="G3 (Bethesda)">
        <title>Aegilops tauschii genome assembly Aet v5.0 features greater sequence contiguity and improved annotation.</title>
        <authorList>
            <person name="Wang L."/>
            <person name="Zhu T."/>
            <person name="Rodriguez J.C."/>
            <person name="Deal K.R."/>
            <person name="Dubcovsky J."/>
            <person name="McGuire P.E."/>
            <person name="Lux T."/>
            <person name="Spannagl M."/>
            <person name="Mayer K.F.X."/>
            <person name="Baldrich P."/>
            <person name="Meyers B.C."/>
            <person name="Huo N."/>
            <person name="Gu Y.Q."/>
            <person name="Zhou H."/>
            <person name="Devos K.M."/>
            <person name="Bennetzen J.L."/>
            <person name="Unver T."/>
            <person name="Budak H."/>
            <person name="Gulick P.J."/>
            <person name="Galiba G."/>
            <person name="Kalapos B."/>
            <person name="Nelson D.R."/>
            <person name="Li P."/>
            <person name="You F.M."/>
            <person name="Luo M.C."/>
            <person name="Dvorak J."/>
        </authorList>
    </citation>
    <scope>NUCLEOTIDE SEQUENCE [LARGE SCALE GENOMIC DNA]</scope>
    <source>
        <strain evidence="1">cv. AL8/78</strain>
    </source>
</reference>
<dbReference type="AlphaFoldDB" id="A0A453IIS5"/>
<reference evidence="2" key="2">
    <citation type="journal article" date="2017" name="Nat. Plants">
        <title>The Aegilops tauschii genome reveals multiple impacts of transposons.</title>
        <authorList>
            <person name="Zhao G."/>
            <person name="Zou C."/>
            <person name="Li K."/>
            <person name="Wang K."/>
            <person name="Li T."/>
            <person name="Gao L."/>
            <person name="Zhang X."/>
            <person name="Wang H."/>
            <person name="Yang Z."/>
            <person name="Liu X."/>
            <person name="Jiang W."/>
            <person name="Mao L."/>
            <person name="Kong X."/>
            <person name="Jiao Y."/>
            <person name="Jia J."/>
        </authorList>
    </citation>
    <scope>NUCLEOTIDE SEQUENCE [LARGE SCALE GENOMIC DNA]</scope>
    <source>
        <strain evidence="2">cv. AL8/78</strain>
    </source>
</reference>
<dbReference type="Proteomes" id="UP000015105">
    <property type="component" value="Chromosome 4D"/>
</dbReference>
<dbReference type="Gramene" id="AET4Gv20575600.1">
    <property type="protein sequence ID" value="AET4Gv20575600.1"/>
    <property type="gene ID" value="AET4Gv20575600"/>
</dbReference>